<dbReference type="Proteomes" id="UP000691718">
    <property type="component" value="Unassembled WGS sequence"/>
</dbReference>
<dbReference type="EMBL" id="CAJQZP010000937">
    <property type="protein sequence ID" value="CAG4999434.1"/>
    <property type="molecule type" value="Genomic_DNA"/>
</dbReference>
<evidence type="ECO:0000313" key="2">
    <source>
        <dbReference type="Proteomes" id="UP000691718"/>
    </source>
</evidence>
<gene>
    <name evidence="1" type="ORF">PAPOLLO_LOCUS13538</name>
</gene>
<dbReference type="AlphaFoldDB" id="A0A8S3X370"/>
<evidence type="ECO:0000313" key="1">
    <source>
        <dbReference type="EMBL" id="CAG4999434.1"/>
    </source>
</evidence>
<name>A0A8S3X370_PARAO</name>
<protein>
    <submittedName>
        <fullName evidence="1">(apollo) hypothetical protein</fullName>
    </submittedName>
</protein>
<keyword evidence="2" id="KW-1185">Reference proteome</keyword>
<reference evidence="1" key="1">
    <citation type="submission" date="2021-04" db="EMBL/GenBank/DDBJ databases">
        <authorList>
            <person name="Tunstrom K."/>
        </authorList>
    </citation>
    <scope>NUCLEOTIDE SEQUENCE</scope>
</reference>
<organism evidence="1 2">
    <name type="scientific">Parnassius apollo</name>
    <name type="common">Apollo butterfly</name>
    <name type="synonym">Papilio apollo</name>
    <dbReference type="NCBI Taxonomy" id="110799"/>
    <lineage>
        <taxon>Eukaryota</taxon>
        <taxon>Metazoa</taxon>
        <taxon>Ecdysozoa</taxon>
        <taxon>Arthropoda</taxon>
        <taxon>Hexapoda</taxon>
        <taxon>Insecta</taxon>
        <taxon>Pterygota</taxon>
        <taxon>Neoptera</taxon>
        <taxon>Endopterygota</taxon>
        <taxon>Lepidoptera</taxon>
        <taxon>Glossata</taxon>
        <taxon>Ditrysia</taxon>
        <taxon>Papilionoidea</taxon>
        <taxon>Papilionidae</taxon>
        <taxon>Parnassiinae</taxon>
        <taxon>Parnassini</taxon>
        <taxon>Parnassius</taxon>
        <taxon>Parnassius</taxon>
    </lineage>
</organism>
<accession>A0A8S3X370</accession>
<comment type="caution">
    <text evidence="1">The sequence shown here is derived from an EMBL/GenBank/DDBJ whole genome shotgun (WGS) entry which is preliminary data.</text>
</comment>
<dbReference type="PANTHER" id="PTHR10773">
    <property type="entry name" value="DNA-DIRECTED RNA POLYMERASES I, II, AND III SUBUNIT RPABC2"/>
    <property type="match status" value="1"/>
</dbReference>
<dbReference type="OrthoDB" id="6746758at2759"/>
<proteinExistence type="predicted"/>
<sequence>MRGKCEPPNKTKKSTIDTVDRFIKNLAAVPSHYCRQDSSKVYLPQEYKNVTNLYKLYKQHYVSQGVDVECKNIDTIQINFLLTGHTYMPVDTVRAIIENRLKNTTVYAPSQWFTVFATARQEPALFEVERLSYEDFYRWDSISDKYYKGNLTGKISKIRIMTFRKDKQSVKYKTSMNPTAASFDIEVQSKTKVSLLPCYRSQLPISKAKYDDLVKLCVDKVIPNCFKHEFVNIPRATNVKDYLPDSDIEDCDIVILLFRLSN</sequence>
<dbReference type="PANTHER" id="PTHR10773:SF19">
    <property type="match status" value="1"/>
</dbReference>